<dbReference type="RefSeq" id="WP_165915964.1">
    <property type="nucleotide sequence ID" value="NZ_BAAAVY010000011.1"/>
</dbReference>
<evidence type="ECO:0000313" key="1">
    <source>
        <dbReference type="EMBL" id="SUU86885.1"/>
    </source>
</evidence>
<protein>
    <submittedName>
        <fullName evidence="1">Uncharacterized protein</fullName>
    </submittedName>
</protein>
<dbReference type="EMBL" id="UFSM01000001">
    <property type="protein sequence ID" value="SUU86885.1"/>
    <property type="molecule type" value="Genomic_DNA"/>
</dbReference>
<dbReference type="Proteomes" id="UP000254701">
    <property type="component" value="Unassembled WGS sequence"/>
</dbReference>
<name>A0A380WDK2_AMIAI</name>
<proteinExistence type="predicted"/>
<organism evidence="1 2">
    <name type="scientific">Aminobacter aminovorans</name>
    <name type="common">Chelatobacter heintzii</name>
    <dbReference type="NCBI Taxonomy" id="83263"/>
    <lineage>
        <taxon>Bacteria</taxon>
        <taxon>Pseudomonadati</taxon>
        <taxon>Pseudomonadota</taxon>
        <taxon>Alphaproteobacteria</taxon>
        <taxon>Hyphomicrobiales</taxon>
        <taxon>Phyllobacteriaceae</taxon>
        <taxon>Aminobacter</taxon>
    </lineage>
</organism>
<reference evidence="1 2" key="1">
    <citation type="submission" date="2018-06" db="EMBL/GenBank/DDBJ databases">
        <authorList>
            <consortium name="Pathogen Informatics"/>
            <person name="Doyle S."/>
        </authorList>
    </citation>
    <scope>NUCLEOTIDE SEQUENCE [LARGE SCALE GENOMIC DNA]</scope>
    <source>
        <strain evidence="1 2">NCTC10684</strain>
    </source>
</reference>
<sequence>MAIWNHLTYAAVAFREFIAPTYRPERHYMRGPGPACARRTNTLQSRVTFH</sequence>
<dbReference type="AlphaFoldDB" id="A0A380WDK2"/>
<evidence type="ECO:0000313" key="2">
    <source>
        <dbReference type="Proteomes" id="UP000254701"/>
    </source>
</evidence>
<accession>A0A380WDK2</accession>
<gene>
    <name evidence="1" type="ORF">NCTC10684_00073</name>
</gene>